<dbReference type="PANTHER" id="PTHR13939:SF0">
    <property type="entry name" value="NMN AMIDOHYDROLASE-LIKE PROTEIN YFAY"/>
    <property type="match status" value="1"/>
</dbReference>
<dbReference type="InterPro" id="IPR001453">
    <property type="entry name" value="MoaB/Mog_dom"/>
</dbReference>
<dbReference type="InterPro" id="IPR036425">
    <property type="entry name" value="MoaB/Mog-like_dom_sf"/>
</dbReference>
<feature type="non-terminal residue" evidence="2">
    <location>
        <position position="262"/>
    </location>
</feature>
<dbReference type="PANTHER" id="PTHR13939">
    <property type="entry name" value="NICOTINAMIDE-NUCLEOTIDE AMIDOHYDROLASE PNCC"/>
    <property type="match status" value="1"/>
</dbReference>
<protein>
    <recommendedName>
        <fullName evidence="1">MoaB/Mog domain-containing protein</fullName>
    </recommendedName>
</protein>
<proteinExistence type="predicted"/>
<dbReference type="SMART" id="SM00852">
    <property type="entry name" value="MoCF_biosynth"/>
    <property type="match status" value="1"/>
</dbReference>
<dbReference type="Pfam" id="PF00994">
    <property type="entry name" value="MoCF_biosynth"/>
    <property type="match status" value="1"/>
</dbReference>
<evidence type="ECO:0000313" key="2">
    <source>
        <dbReference type="EMBL" id="SVC93335.1"/>
    </source>
</evidence>
<dbReference type="Gene3D" id="3.40.980.10">
    <property type="entry name" value="MoaB/Mog-like domain"/>
    <property type="match status" value="1"/>
</dbReference>
<sequence length="262" mass="28816">MESLSKGASQAAIIAVGSELLTPDKLDTNSLFLTEELNSVGFKVTQKIVVGDDAHDLDSAFHYSCHVAPLVLVTGGLGPTEDDLTRDVIASALGRSLQIDKVLLEDIRKKFSERGLRMPEVNRRQAEVPQGAEILSNEHGTAPGLILGNETMTTVLLPGPPRELQPMFRQYVANRLRNINAGQRVYRRVLRTTGETESFVDECVKPVYREWVSRSVPIQTTILASLGQIDLHLSVVSSDEFEAKTILDDAVSELRERLGVLV</sequence>
<dbReference type="EMBL" id="UINC01119485">
    <property type="protein sequence ID" value="SVC93335.1"/>
    <property type="molecule type" value="Genomic_DNA"/>
</dbReference>
<feature type="domain" description="MoaB/Mog" evidence="1">
    <location>
        <begin position="12"/>
        <end position="178"/>
    </location>
</feature>
<accession>A0A382R827</accession>
<dbReference type="InterPro" id="IPR050101">
    <property type="entry name" value="CinA"/>
</dbReference>
<reference evidence="2" key="1">
    <citation type="submission" date="2018-05" db="EMBL/GenBank/DDBJ databases">
        <authorList>
            <person name="Lanie J.A."/>
            <person name="Ng W.-L."/>
            <person name="Kazmierczak K.M."/>
            <person name="Andrzejewski T.M."/>
            <person name="Davidsen T.M."/>
            <person name="Wayne K.J."/>
            <person name="Tettelin H."/>
            <person name="Glass J.I."/>
            <person name="Rusch D."/>
            <person name="Podicherti R."/>
            <person name="Tsui H.-C.T."/>
            <person name="Winkler M.E."/>
        </authorList>
    </citation>
    <scope>NUCLEOTIDE SEQUENCE</scope>
</reference>
<gene>
    <name evidence="2" type="ORF">METZ01_LOCUS346189</name>
</gene>
<evidence type="ECO:0000259" key="1">
    <source>
        <dbReference type="SMART" id="SM00852"/>
    </source>
</evidence>
<dbReference type="AlphaFoldDB" id="A0A382R827"/>
<name>A0A382R827_9ZZZZ</name>
<dbReference type="SUPFAM" id="SSF53218">
    <property type="entry name" value="Molybdenum cofactor biosynthesis proteins"/>
    <property type="match status" value="1"/>
</dbReference>
<dbReference type="CDD" id="cd00885">
    <property type="entry name" value="cinA"/>
    <property type="match status" value="1"/>
</dbReference>
<organism evidence="2">
    <name type="scientific">marine metagenome</name>
    <dbReference type="NCBI Taxonomy" id="408172"/>
    <lineage>
        <taxon>unclassified sequences</taxon>
        <taxon>metagenomes</taxon>
        <taxon>ecological metagenomes</taxon>
    </lineage>
</organism>